<dbReference type="SUPFAM" id="SSF47384">
    <property type="entry name" value="Homodimeric domain of signal transducing histidine kinase"/>
    <property type="match status" value="1"/>
</dbReference>
<dbReference type="PROSITE" id="PS50109">
    <property type="entry name" value="HIS_KIN"/>
    <property type="match status" value="1"/>
</dbReference>
<reference evidence="10" key="1">
    <citation type="journal article" date="2020" name="mSystems">
        <title>Genome- and Community-Level Interaction Insights into Carbon Utilization and Element Cycling Functions of Hydrothermarchaeota in Hydrothermal Sediment.</title>
        <authorList>
            <person name="Zhou Z."/>
            <person name="Liu Y."/>
            <person name="Xu W."/>
            <person name="Pan J."/>
            <person name="Luo Z.H."/>
            <person name="Li M."/>
        </authorList>
    </citation>
    <scope>NUCLEOTIDE SEQUENCE [LARGE SCALE GENOMIC DNA]</scope>
    <source>
        <strain evidence="10">SpSt-418</strain>
    </source>
</reference>
<evidence type="ECO:0000256" key="5">
    <source>
        <dbReference type="ARBA" id="ARBA00023012"/>
    </source>
</evidence>
<dbReference type="InterPro" id="IPR011006">
    <property type="entry name" value="CheY-like_superfamily"/>
</dbReference>
<dbReference type="SUPFAM" id="SSF55874">
    <property type="entry name" value="ATPase domain of HSP90 chaperone/DNA topoisomerase II/histidine kinase"/>
    <property type="match status" value="1"/>
</dbReference>
<dbReference type="CDD" id="cd19920">
    <property type="entry name" value="REC_PA4781-like"/>
    <property type="match status" value="1"/>
</dbReference>
<feature type="coiled-coil region" evidence="7">
    <location>
        <begin position="128"/>
        <end position="162"/>
    </location>
</feature>
<dbReference type="PRINTS" id="PR00344">
    <property type="entry name" value="BCTRLSENSOR"/>
</dbReference>
<evidence type="ECO:0000313" key="10">
    <source>
        <dbReference type="EMBL" id="HFM98245.1"/>
    </source>
</evidence>
<evidence type="ECO:0000256" key="3">
    <source>
        <dbReference type="ARBA" id="ARBA00022553"/>
    </source>
</evidence>
<dbReference type="PANTHER" id="PTHR43065:SF50">
    <property type="entry name" value="HISTIDINE KINASE"/>
    <property type="match status" value="1"/>
</dbReference>
<feature type="modified residue" description="4-aspartylphosphate" evidence="6">
    <location>
        <position position="55"/>
    </location>
</feature>
<dbReference type="InterPro" id="IPR001789">
    <property type="entry name" value="Sig_transdc_resp-reg_receiver"/>
</dbReference>
<evidence type="ECO:0000256" key="1">
    <source>
        <dbReference type="ARBA" id="ARBA00000085"/>
    </source>
</evidence>
<dbReference type="SMART" id="SM00448">
    <property type="entry name" value="REC"/>
    <property type="match status" value="1"/>
</dbReference>
<evidence type="ECO:0000256" key="4">
    <source>
        <dbReference type="ARBA" id="ARBA00022777"/>
    </source>
</evidence>
<evidence type="ECO:0000259" key="8">
    <source>
        <dbReference type="PROSITE" id="PS50109"/>
    </source>
</evidence>
<dbReference type="PROSITE" id="PS50110">
    <property type="entry name" value="RESPONSE_REGULATORY"/>
    <property type="match status" value="1"/>
</dbReference>
<dbReference type="Gene3D" id="1.10.287.130">
    <property type="match status" value="1"/>
</dbReference>
<dbReference type="EC" id="2.7.13.3" evidence="2"/>
<proteinExistence type="predicted"/>
<evidence type="ECO:0000256" key="6">
    <source>
        <dbReference type="PROSITE-ProRule" id="PRU00169"/>
    </source>
</evidence>
<dbReference type="SUPFAM" id="SSF52172">
    <property type="entry name" value="CheY-like"/>
    <property type="match status" value="1"/>
</dbReference>
<dbReference type="InterPro" id="IPR003661">
    <property type="entry name" value="HisK_dim/P_dom"/>
</dbReference>
<sequence length="435" mass="48210">MKGSQLILVVDDTLANLEVVAAALSDANFEVAIATDGERALKQAMLCQPDLILLDIMMPGIDGFETCRRLKASPVTQNIPVIFMTALSDATDKVSGFNLGAVDYITKPFQEAELLARVTTHLKLHYLNQTLEYQVEQRTAELNEALQQLQRSQLQLVQSEKMAVLGQLVAGVAHEINNPVNFIHGNLTHVQDYAEDLLSFVEVYQQHSDKSIPELRAAAVTFDLEFIRHDLPKTLASMQIGTQRICDIVRSLRSFSRLDEAECKAVDIHEGIDSTLLILHHRLKNKPEHPEIQVIREYGELPLVECCAGLLNQVFMNLLANAIDAIDEVNSKRPFEENQANPGQITIRTSVVDNQWVQIAIADNGAGIDPKIQQRIFDPFFTTKPAGKGTGMGMSISHQIITEKHQGKLSCTATPGQGAEFTVQIPIRQHVGVLR</sequence>
<dbReference type="GO" id="GO:0000155">
    <property type="term" value="F:phosphorelay sensor kinase activity"/>
    <property type="evidence" value="ECO:0007669"/>
    <property type="project" value="InterPro"/>
</dbReference>
<gene>
    <name evidence="10" type="ORF">ENR64_10910</name>
</gene>
<comment type="catalytic activity">
    <reaction evidence="1">
        <text>ATP + protein L-histidine = ADP + protein N-phospho-L-histidine.</text>
        <dbReference type="EC" id="2.7.13.3"/>
    </reaction>
</comment>
<dbReference type="Gene3D" id="3.40.50.2300">
    <property type="match status" value="1"/>
</dbReference>
<name>A0A7C3KEU5_9CYAN</name>
<evidence type="ECO:0000259" key="9">
    <source>
        <dbReference type="PROSITE" id="PS50110"/>
    </source>
</evidence>
<dbReference type="InterPro" id="IPR036097">
    <property type="entry name" value="HisK_dim/P_sf"/>
</dbReference>
<keyword evidence="4 10" id="KW-0418">Kinase</keyword>
<keyword evidence="5" id="KW-0902">Two-component regulatory system</keyword>
<keyword evidence="4 10" id="KW-0808">Transferase</keyword>
<dbReference type="PANTHER" id="PTHR43065">
    <property type="entry name" value="SENSOR HISTIDINE KINASE"/>
    <property type="match status" value="1"/>
</dbReference>
<dbReference type="InterPro" id="IPR005467">
    <property type="entry name" value="His_kinase_dom"/>
</dbReference>
<keyword evidence="3 6" id="KW-0597">Phosphoprotein</keyword>
<keyword evidence="7" id="KW-0175">Coiled coil</keyword>
<dbReference type="CDD" id="cd00082">
    <property type="entry name" value="HisKA"/>
    <property type="match status" value="1"/>
</dbReference>
<dbReference type="InterPro" id="IPR036890">
    <property type="entry name" value="HATPase_C_sf"/>
</dbReference>
<dbReference type="Gene3D" id="3.30.565.10">
    <property type="entry name" value="Histidine kinase-like ATPase, C-terminal domain"/>
    <property type="match status" value="1"/>
</dbReference>
<dbReference type="InterPro" id="IPR004358">
    <property type="entry name" value="Sig_transdc_His_kin-like_C"/>
</dbReference>
<dbReference type="InterPro" id="IPR003594">
    <property type="entry name" value="HATPase_dom"/>
</dbReference>
<dbReference type="EMBL" id="DSRU01000159">
    <property type="protein sequence ID" value="HFM98245.1"/>
    <property type="molecule type" value="Genomic_DNA"/>
</dbReference>
<protein>
    <recommendedName>
        <fullName evidence="2">histidine kinase</fullName>
        <ecNumber evidence="2">2.7.13.3</ecNumber>
    </recommendedName>
</protein>
<dbReference type="Pfam" id="PF02518">
    <property type="entry name" value="HATPase_c"/>
    <property type="match status" value="1"/>
</dbReference>
<comment type="caution">
    <text evidence="10">The sequence shown here is derived from an EMBL/GenBank/DDBJ whole genome shotgun (WGS) entry which is preliminary data.</text>
</comment>
<accession>A0A7C3KEU5</accession>
<feature type="domain" description="Histidine kinase" evidence="8">
    <location>
        <begin position="171"/>
        <end position="429"/>
    </location>
</feature>
<dbReference type="SMART" id="SM00387">
    <property type="entry name" value="HATPase_c"/>
    <property type="match status" value="1"/>
</dbReference>
<feature type="domain" description="Response regulatory" evidence="9">
    <location>
        <begin position="6"/>
        <end position="122"/>
    </location>
</feature>
<dbReference type="Pfam" id="PF00072">
    <property type="entry name" value="Response_reg"/>
    <property type="match status" value="1"/>
</dbReference>
<organism evidence="10">
    <name type="scientific">Oscillatoriales cyanobacterium SpSt-418</name>
    <dbReference type="NCBI Taxonomy" id="2282169"/>
    <lineage>
        <taxon>Bacteria</taxon>
        <taxon>Bacillati</taxon>
        <taxon>Cyanobacteriota</taxon>
        <taxon>Cyanophyceae</taxon>
        <taxon>Oscillatoriophycideae</taxon>
        <taxon>Oscillatoriales</taxon>
    </lineage>
</organism>
<dbReference type="AlphaFoldDB" id="A0A7C3KEU5"/>
<evidence type="ECO:0000256" key="2">
    <source>
        <dbReference type="ARBA" id="ARBA00012438"/>
    </source>
</evidence>
<evidence type="ECO:0000256" key="7">
    <source>
        <dbReference type="SAM" id="Coils"/>
    </source>
</evidence>